<dbReference type="Pfam" id="PF01095">
    <property type="entry name" value="Pectinesterase"/>
    <property type="match status" value="1"/>
</dbReference>
<evidence type="ECO:0000256" key="4">
    <source>
        <dbReference type="PROSITE-ProRule" id="PRU10040"/>
    </source>
</evidence>
<dbReference type="SUPFAM" id="SSF51126">
    <property type="entry name" value="Pectin lyase-like"/>
    <property type="match status" value="2"/>
</dbReference>
<evidence type="ECO:0000259" key="7">
    <source>
        <dbReference type="SMART" id="SM00656"/>
    </source>
</evidence>
<keyword evidence="3 5" id="KW-0456">Lyase</keyword>
<protein>
    <submittedName>
        <fullName evidence="8">Pectinesterase family protein</fullName>
    </submittedName>
</protein>
<evidence type="ECO:0000256" key="1">
    <source>
        <dbReference type="ARBA" id="ARBA00022801"/>
    </source>
</evidence>
<evidence type="ECO:0000313" key="9">
    <source>
        <dbReference type="Proteomes" id="UP001064933"/>
    </source>
</evidence>
<dbReference type="InterPro" id="IPR002022">
    <property type="entry name" value="Pec_lyase"/>
</dbReference>
<keyword evidence="5" id="KW-0624">Polysaccharide degradation</keyword>
<evidence type="ECO:0000256" key="3">
    <source>
        <dbReference type="ARBA" id="ARBA00023239"/>
    </source>
</evidence>
<comment type="subcellular location">
    <subcellularLocation>
        <location evidence="5">Secreted</location>
    </subcellularLocation>
</comment>
<dbReference type="InterPro" id="IPR011050">
    <property type="entry name" value="Pectin_lyase_fold/virulence"/>
</dbReference>
<dbReference type="PANTHER" id="PTHR31683">
    <property type="entry name" value="PECTATE LYASE 18-RELATED"/>
    <property type="match status" value="1"/>
</dbReference>
<evidence type="ECO:0000256" key="5">
    <source>
        <dbReference type="RuleBase" id="RU361173"/>
    </source>
</evidence>
<reference evidence="8" key="1">
    <citation type="submission" date="2022-10" db="EMBL/GenBank/DDBJ databases">
        <title>Characterization and whole genome sequencing of a new Roseateles species, isolated from fresh water.</title>
        <authorList>
            <person name="Guliayeva D.Y."/>
            <person name="Akhremchuk A.E."/>
            <person name="Sikolenko M.A."/>
            <person name="Valentovich L.N."/>
            <person name="Sidarenka A.V."/>
        </authorList>
    </citation>
    <scope>NUCLEOTIDE SEQUENCE</scope>
    <source>
        <strain evidence="8">BIM B-1768</strain>
    </source>
</reference>
<evidence type="ECO:0000313" key="8">
    <source>
        <dbReference type="EMBL" id="UXH77528.1"/>
    </source>
</evidence>
<dbReference type="Proteomes" id="UP001064933">
    <property type="component" value="Chromosome"/>
</dbReference>
<keyword evidence="5" id="KW-0119">Carbohydrate metabolism</keyword>
<sequence>MRAAHRAWALAMMAASIGGGVSMAMAQTPASAGAPASATSSAAVASAAVSAPPTSPSSSRPQLDATQAVQLDTADYLGDWQPEPLGDPARWKPDAVIAADGSGTHLTVQAALDALPSRGTDARRRYLLVKPGTYREVVCVRNKAPFTLYGVGEPSAVVIVEGRYNALPKAKDAAAQPCIPATGSEIHGTAGSTSVALFSDDVQLTGLTIANDAMDRVRDGQGYPAGVAESGGAQAVALMTAGDRIQMENVRLLGHQDTFFAELGNGGRATRVLVRRSEIRGDVDFIFGGATLVIDDSLIVSRAGRRSPGHGGHVLAPSTREWQPHGFLVRRSRLLAEPGVTAGSISLGRAWDHGVAAGTWRRTREVPNGQALIRDSLLGPHLTGWSASTSRRPFATQGETANRFSEYRNTALPSAAYQALPDGDGWASVEGGTQGGAAARPEHVLAIRSRADLDAAFALGDTPKILALMTRIDLAADASGRRLTAADFRDPAFDFDAFVRDYDPARWGRRAPSGPQEDARRASAKRQAAQVVARVPSRTTLIGVTPDAGFEGGMLLLEKVEQVILRGLRFADAYDHFPAWDPEDNGHGEWNSDYDTVSLRQARRVWIDHCAFDDGDRPDQREAVALGQRIQRHDGLLDITRQSDLVTVSWNLFRRHDKTLLIGGGDRHLEDAGHLRVTLHHNLWEQVKERTPRVRFGQVHVANNLFIARSDVPYAHGYSLGVGLRSQLLSEANAWEADAGIGADRLVRQLKGERFEDRGSWLNGAPVDLVSAWRTANPRAALVGTVDWTPPYRLSLDPVSEVASRVRAGAGTGRLW</sequence>
<dbReference type="SMART" id="SM00656">
    <property type="entry name" value="Amb_all"/>
    <property type="match status" value="1"/>
</dbReference>
<dbReference type="InterPro" id="IPR000070">
    <property type="entry name" value="Pectinesterase_cat"/>
</dbReference>
<dbReference type="InterPro" id="IPR045032">
    <property type="entry name" value="PEL"/>
</dbReference>
<name>A0ABY6AX82_9BURK</name>
<gene>
    <name evidence="8" type="ORF">N4261_21450</name>
</gene>
<feature type="active site" evidence="4">
    <location>
        <position position="284"/>
    </location>
</feature>
<dbReference type="EMBL" id="CP104562">
    <property type="protein sequence ID" value="UXH77528.1"/>
    <property type="molecule type" value="Genomic_DNA"/>
</dbReference>
<keyword evidence="6" id="KW-0732">Signal</keyword>
<dbReference type="PANTHER" id="PTHR31683:SF18">
    <property type="entry name" value="PECTATE LYASE 21-RELATED"/>
    <property type="match status" value="1"/>
</dbReference>
<evidence type="ECO:0000256" key="2">
    <source>
        <dbReference type="ARBA" id="ARBA00023085"/>
    </source>
</evidence>
<dbReference type="InterPro" id="IPR033131">
    <property type="entry name" value="Pectinesterase_Asp_AS"/>
</dbReference>
<keyword evidence="1" id="KW-0378">Hydrolase</keyword>
<feature type="chain" id="PRO_5045228929" evidence="6">
    <location>
        <begin position="27"/>
        <end position="816"/>
    </location>
</feature>
<dbReference type="PROSITE" id="PS00503">
    <property type="entry name" value="PECTINESTERASE_2"/>
    <property type="match status" value="1"/>
</dbReference>
<dbReference type="RefSeq" id="WP_261757278.1">
    <property type="nucleotide sequence ID" value="NZ_CP104562.2"/>
</dbReference>
<dbReference type="InterPro" id="IPR012334">
    <property type="entry name" value="Pectin_lyas_fold"/>
</dbReference>
<organism evidence="8 9">
    <name type="scientific">Roseateles amylovorans</name>
    <dbReference type="NCBI Taxonomy" id="2978473"/>
    <lineage>
        <taxon>Bacteria</taxon>
        <taxon>Pseudomonadati</taxon>
        <taxon>Pseudomonadota</taxon>
        <taxon>Betaproteobacteria</taxon>
        <taxon>Burkholderiales</taxon>
        <taxon>Sphaerotilaceae</taxon>
        <taxon>Roseateles</taxon>
    </lineage>
</organism>
<comment type="similarity">
    <text evidence="5">Belongs to the polysaccharide lyase 1 family.</text>
</comment>
<keyword evidence="9" id="KW-1185">Reference proteome</keyword>
<keyword evidence="2" id="KW-0063">Aspartyl esterase</keyword>
<evidence type="ECO:0000256" key="6">
    <source>
        <dbReference type="SAM" id="SignalP"/>
    </source>
</evidence>
<feature type="domain" description="Pectate lyase" evidence="7">
    <location>
        <begin position="497"/>
        <end position="741"/>
    </location>
</feature>
<feature type="signal peptide" evidence="6">
    <location>
        <begin position="1"/>
        <end position="26"/>
    </location>
</feature>
<accession>A0ABY6AX82</accession>
<proteinExistence type="inferred from homology"/>
<dbReference type="Gene3D" id="2.160.20.10">
    <property type="entry name" value="Single-stranded right-handed beta-helix, Pectin lyase-like"/>
    <property type="match status" value="2"/>
</dbReference>
<dbReference type="Pfam" id="PF00544">
    <property type="entry name" value="Pectate_lyase_4"/>
    <property type="match status" value="1"/>
</dbReference>
<keyword evidence="5" id="KW-0964">Secreted</keyword>